<dbReference type="GO" id="GO:0017061">
    <property type="term" value="F:S-methyl-5-thioadenosine phosphorylase activity"/>
    <property type="evidence" value="ECO:0007669"/>
    <property type="project" value="UniProtKB-EC"/>
</dbReference>
<dbReference type="Pfam" id="PF02578">
    <property type="entry name" value="Cu-oxidase_4"/>
    <property type="match status" value="1"/>
</dbReference>
<sequence>MKLSNIHIQKATKKKETIFMYTAPSLSKQAKLAHGFFTRIGGVSTSVYSSLNCQANCNDNPENIVTNQSLVCSAVGFNYNDLRILDQIHSASVITIHNKEKTTSCLQADALVTSLSGILLGIRTADCVPILFFDSKNKVIAAAHAGWKGTVAGVIENTILAMQNLGAEVPNILTSIGPCIQQSFYEIDQAFYGGIVEQNNSYERFFIRSKQADHYMFDLPGYCVEKLQQVGVKTIDNLEIDTYSNPNILFSFRRAAHENKNSSKRAECGRQLSVIGML</sequence>
<protein>
    <recommendedName>
        <fullName evidence="10">Purine nucleoside phosphorylase</fullName>
    </recommendedName>
</protein>
<comment type="catalytic activity">
    <reaction evidence="8">
        <text>adenosine + phosphate = alpha-D-ribose 1-phosphate + adenine</text>
        <dbReference type="Rhea" id="RHEA:27642"/>
        <dbReference type="ChEBI" id="CHEBI:16335"/>
        <dbReference type="ChEBI" id="CHEBI:16708"/>
        <dbReference type="ChEBI" id="CHEBI:43474"/>
        <dbReference type="ChEBI" id="CHEBI:57720"/>
        <dbReference type="EC" id="2.4.2.1"/>
    </reaction>
    <physiologicalReaction direction="left-to-right" evidence="8">
        <dbReference type="Rhea" id="RHEA:27643"/>
    </physiologicalReaction>
</comment>
<evidence type="ECO:0000256" key="3">
    <source>
        <dbReference type="ARBA" id="ARBA00022679"/>
    </source>
</evidence>
<evidence type="ECO:0000256" key="4">
    <source>
        <dbReference type="ARBA" id="ARBA00022723"/>
    </source>
</evidence>
<gene>
    <name evidence="11" type="ordered locus">Aasi_1128</name>
</gene>
<dbReference type="RefSeq" id="WP_012473223.1">
    <property type="nucleotide sequence ID" value="NC_010830.1"/>
</dbReference>
<evidence type="ECO:0000256" key="2">
    <source>
        <dbReference type="ARBA" id="ARBA00007353"/>
    </source>
</evidence>
<evidence type="ECO:0000256" key="9">
    <source>
        <dbReference type="ARBA" id="ARBA00049893"/>
    </source>
</evidence>
<dbReference type="Proteomes" id="UP000001227">
    <property type="component" value="Chromosome"/>
</dbReference>
<evidence type="ECO:0000256" key="7">
    <source>
        <dbReference type="ARBA" id="ARBA00047989"/>
    </source>
</evidence>
<comment type="catalytic activity">
    <reaction evidence="7">
        <text>adenosine + H2O + H(+) = inosine + NH4(+)</text>
        <dbReference type="Rhea" id="RHEA:24408"/>
        <dbReference type="ChEBI" id="CHEBI:15377"/>
        <dbReference type="ChEBI" id="CHEBI:15378"/>
        <dbReference type="ChEBI" id="CHEBI:16335"/>
        <dbReference type="ChEBI" id="CHEBI:17596"/>
        <dbReference type="ChEBI" id="CHEBI:28938"/>
        <dbReference type="EC" id="3.5.4.4"/>
    </reaction>
    <physiologicalReaction direction="left-to-right" evidence="7">
        <dbReference type="Rhea" id="RHEA:24409"/>
    </physiologicalReaction>
</comment>
<dbReference type="EMBL" id="CP001102">
    <property type="protein sequence ID" value="ACE06467.1"/>
    <property type="molecule type" value="Genomic_DNA"/>
</dbReference>
<dbReference type="InterPro" id="IPR003730">
    <property type="entry name" value="Cu_polyphenol_OxRdtase"/>
</dbReference>
<dbReference type="CDD" id="cd16833">
    <property type="entry name" value="YfiH"/>
    <property type="match status" value="1"/>
</dbReference>
<evidence type="ECO:0000256" key="1">
    <source>
        <dbReference type="ARBA" id="ARBA00000553"/>
    </source>
</evidence>
<dbReference type="PANTHER" id="PTHR30616:SF2">
    <property type="entry name" value="PURINE NUCLEOSIDE PHOSPHORYLASE LACC1"/>
    <property type="match status" value="1"/>
</dbReference>
<dbReference type="eggNOG" id="COG1496">
    <property type="taxonomic scope" value="Bacteria"/>
</dbReference>
<comment type="catalytic activity">
    <reaction evidence="9">
        <text>S-methyl-5'-thioadenosine + phosphate = 5-(methylsulfanyl)-alpha-D-ribose 1-phosphate + adenine</text>
        <dbReference type="Rhea" id="RHEA:11852"/>
        <dbReference type="ChEBI" id="CHEBI:16708"/>
        <dbReference type="ChEBI" id="CHEBI:17509"/>
        <dbReference type="ChEBI" id="CHEBI:43474"/>
        <dbReference type="ChEBI" id="CHEBI:58533"/>
        <dbReference type="EC" id="2.4.2.28"/>
    </reaction>
    <physiologicalReaction direction="left-to-right" evidence="9">
        <dbReference type="Rhea" id="RHEA:11853"/>
    </physiologicalReaction>
</comment>
<dbReference type="SUPFAM" id="SSF64438">
    <property type="entry name" value="CNF1/YfiH-like putative cysteine hydrolases"/>
    <property type="match status" value="1"/>
</dbReference>
<name>B3ETB5_AMOA5</name>
<accession>B3ETB5</accession>
<evidence type="ECO:0000256" key="8">
    <source>
        <dbReference type="ARBA" id="ARBA00048968"/>
    </source>
</evidence>
<dbReference type="InterPro" id="IPR011324">
    <property type="entry name" value="Cytotoxic_necrot_fac-like_cat"/>
</dbReference>
<dbReference type="GO" id="GO:0005507">
    <property type="term" value="F:copper ion binding"/>
    <property type="evidence" value="ECO:0007669"/>
    <property type="project" value="TreeGrafter"/>
</dbReference>
<reference evidence="11 12" key="1">
    <citation type="journal article" date="2010" name="J. Bacteriol.">
        <title>The genome of the amoeba symbiont 'Candidatus Amoebophilus asiaticus' reveals common mechanisms for host cell interaction among amoeba-associated bacteria.</title>
        <authorList>
            <person name="Schmitz-Esser S."/>
            <person name="Tischler P."/>
            <person name="Arnold R."/>
            <person name="Montanaro J."/>
            <person name="Wagner M."/>
            <person name="Rattei T."/>
            <person name="Horn M."/>
        </authorList>
    </citation>
    <scope>NUCLEOTIDE SEQUENCE [LARGE SCALE GENOMIC DNA]</scope>
    <source>
        <strain evidence="11 12">5a2</strain>
    </source>
</reference>
<keyword evidence="6" id="KW-0862">Zinc</keyword>
<dbReference type="InterPro" id="IPR038371">
    <property type="entry name" value="Cu_polyphenol_OxRdtase_sf"/>
</dbReference>
<evidence type="ECO:0000313" key="12">
    <source>
        <dbReference type="Proteomes" id="UP000001227"/>
    </source>
</evidence>
<evidence type="ECO:0000256" key="10">
    <source>
        <dbReference type="RuleBase" id="RU361274"/>
    </source>
</evidence>
<comment type="similarity">
    <text evidence="2 10">Belongs to the purine nucleoside phosphorylase YfiH/LACC1 family.</text>
</comment>
<organism evidence="11 12">
    <name type="scientific">Amoebophilus asiaticus (strain 5a2)</name>
    <dbReference type="NCBI Taxonomy" id="452471"/>
    <lineage>
        <taxon>Bacteria</taxon>
        <taxon>Pseudomonadati</taxon>
        <taxon>Bacteroidota</taxon>
        <taxon>Cytophagia</taxon>
        <taxon>Cytophagales</taxon>
        <taxon>Amoebophilaceae</taxon>
        <taxon>Candidatus Amoebophilus</taxon>
    </lineage>
</organism>
<evidence type="ECO:0000256" key="6">
    <source>
        <dbReference type="ARBA" id="ARBA00022833"/>
    </source>
</evidence>
<dbReference type="Gene3D" id="3.60.140.10">
    <property type="entry name" value="CNF1/YfiH-like putative cysteine hydrolases"/>
    <property type="match status" value="1"/>
</dbReference>
<comment type="catalytic activity">
    <reaction evidence="1">
        <text>inosine + phosphate = alpha-D-ribose 1-phosphate + hypoxanthine</text>
        <dbReference type="Rhea" id="RHEA:27646"/>
        <dbReference type="ChEBI" id="CHEBI:17368"/>
        <dbReference type="ChEBI" id="CHEBI:17596"/>
        <dbReference type="ChEBI" id="CHEBI:43474"/>
        <dbReference type="ChEBI" id="CHEBI:57720"/>
        <dbReference type="EC" id="2.4.2.1"/>
    </reaction>
    <physiologicalReaction direction="left-to-right" evidence="1">
        <dbReference type="Rhea" id="RHEA:27647"/>
    </physiologicalReaction>
</comment>
<dbReference type="NCBIfam" id="TIGR00726">
    <property type="entry name" value="peptidoglycan editing factor PgeF"/>
    <property type="match status" value="1"/>
</dbReference>
<dbReference type="OrthoDB" id="4279at2"/>
<keyword evidence="5" id="KW-0378">Hydrolase</keyword>
<evidence type="ECO:0000313" key="11">
    <source>
        <dbReference type="EMBL" id="ACE06467.1"/>
    </source>
</evidence>
<dbReference type="STRING" id="452471.Aasi_1128"/>
<keyword evidence="4" id="KW-0479">Metal-binding</keyword>
<keyword evidence="3" id="KW-0808">Transferase</keyword>
<keyword evidence="12" id="KW-1185">Reference proteome</keyword>
<dbReference type="PANTHER" id="PTHR30616">
    <property type="entry name" value="UNCHARACTERIZED PROTEIN YFIH"/>
    <property type="match status" value="1"/>
</dbReference>
<proteinExistence type="inferred from homology"/>
<dbReference type="AlphaFoldDB" id="B3ETB5"/>
<evidence type="ECO:0000256" key="5">
    <source>
        <dbReference type="ARBA" id="ARBA00022801"/>
    </source>
</evidence>
<dbReference type="GO" id="GO:0016787">
    <property type="term" value="F:hydrolase activity"/>
    <property type="evidence" value="ECO:0007669"/>
    <property type="project" value="UniProtKB-KW"/>
</dbReference>
<dbReference type="HOGENOM" id="CLU_065784_2_0_10"/>
<dbReference type="KEGG" id="aas:Aasi_1128"/>